<name>A0A9W9U697_9EURO</name>
<dbReference type="Proteomes" id="UP001147746">
    <property type="component" value="Unassembled WGS sequence"/>
</dbReference>
<accession>A0A9W9U697</accession>
<evidence type="ECO:0000313" key="2">
    <source>
        <dbReference type="Proteomes" id="UP001147746"/>
    </source>
</evidence>
<dbReference type="AlphaFoldDB" id="A0A9W9U697"/>
<organism evidence="1 2">
    <name type="scientific">Penicillium atrosanguineum</name>
    <dbReference type="NCBI Taxonomy" id="1132637"/>
    <lineage>
        <taxon>Eukaryota</taxon>
        <taxon>Fungi</taxon>
        <taxon>Dikarya</taxon>
        <taxon>Ascomycota</taxon>
        <taxon>Pezizomycotina</taxon>
        <taxon>Eurotiomycetes</taxon>
        <taxon>Eurotiomycetidae</taxon>
        <taxon>Eurotiales</taxon>
        <taxon>Aspergillaceae</taxon>
        <taxon>Penicillium</taxon>
    </lineage>
</organism>
<protein>
    <submittedName>
        <fullName evidence="1">Uncharacterized protein</fullName>
    </submittedName>
</protein>
<comment type="caution">
    <text evidence="1">The sequence shown here is derived from an EMBL/GenBank/DDBJ whole genome shotgun (WGS) entry which is preliminary data.</text>
</comment>
<keyword evidence="2" id="KW-1185">Reference proteome</keyword>
<evidence type="ECO:0000313" key="1">
    <source>
        <dbReference type="EMBL" id="KAJ5318716.1"/>
    </source>
</evidence>
<dbReference type="EMBL" id="JAPZBO010000004">
    <property type="protein sequence ID" value="KAJ5318716.1"/>
    <property type="molecule type" value="Genomic_DNA"/>
</dbReference>
<reference evidence="1" key="2">
    <citation type="journal article" date="2023" name="IMA Fungus">
        <title>Comparative genomic study of the Penicillium genus elucidates a diverse pangenome and 15 lateral gene transfer events.</title>
        <authorList>
            <person name="Petersen C."/>
            <person name="Sorensen T."/>
            <person name="Nielsen M.R."/>
            <person name="Sondergaard T.E."/>
            <person name="Sorensen J.L."/>
            <person name="Fitzpatrick D.A."/>
            <person name="Frisvad J.C."/>
            <person name="Nielsen K.L."/>
        </authorList>
    </citation>
    <scope>NUCLEOTIDE SEQUENCE</scope>
    <source>
        <strain evidence="1">IBT 21472</strain>
    </source>
</reference>
<proteinExistence type="predicted"/>
<sequence length="177" mass="19686">MSSELLCLDVAIDHRIRHQIKPSRGEQGEHSIAHFIKLEDLYRSLDRIDHFEFLVTADLAGPLRMGGILVILHRPTNDHPFSEGTDRVVEKSPTLRALKDAFELFDISLTGEVSLIDAFPFLPRADLRTTGVDAYNARSNRHFSSFLGAVVAKQPQVALSDVTSKALESARYFLSGG</sequence>
<gene>
    <name evidence="1" type="ORF">N7476_005136</name>
</gene>
<reference evidence="1" key="1">
    <citation type="submission" date="2022-12" db="EMBL/GenBank/DDBJ databases">
        <authorList>
            <person name="Petersen C."/>
        </authorList>
    </citation>
    <scope>NUCLEOTIDE SEQUENCE</scope>
    <source>
        <strain evidence="1">IBT 21472</strain>
    </source>
</reference>